<dbReference type="Proteomes" id="UP000247459">
    <property type="component" value="Unassembled WGS sequence"/>
</dbReference>
<dbReference type="PANTHER" id="PTHR43162">
    <property type="match status" value="1"/>
</dbReference>
<dbReference type="EMBL" id="PRLG01000021">
    <property type="protein sequence ID" value="PYY27899.1"/>
    <property type="molecule type" value="Genomic_DNA"/>
</dbReference>
<evidence type="ECO:0000313" key="2">
    <source>
        <dbReference type="EMBL" id="PYY27899.1"/>
    </source>
</evidence>
<dbReference type="AlphaFoldDB" id="A0A2W0CB95"/>
<keyword evidence="2" id="KW-0560">Oxidoreductase</keyword>
<dbReference type="InterPro" id="IPR036291">
    <property type="entry name" value="NAD(P)-bd_dom_sf"/>
</dbReference>
<dbReference type="InterPro" id="IPR008030">
    <property type="entry name" value="NmrA-like"/>
</dbReference>
<comment type="caution">
    <text evidence="2">The sequence shown here is derived from an EMBL/GenBank/DDBJ whole genome shotgun (WGS) entry which is preliminary data.</text>
</comment>
<accession>A0A2W0CB95</accession>
<feature type="domain" description="NmrA-like" evidence="1">
    <location>
        <begin position="3"/>
        <end position="259"/>
    </location>
</feature>
<name>A0A2W0CB95_9BACL</name>
<dbReference type="EC" id="1.6.5.3" evidence="2"/>
<dbReference type="Gene3D" id="3.40.50.720">
    <property type="entry name" value="NAD(P)-binding Rossmann-like Domain"/>
    <property type="match status" value="1"/>
</dbReference>
<organism evidence="2 3">
    <name type="scientific">Paenibacillus illinoisensis</name>
    <dbReference type="NCBI Taxonomy" id="59845"/>
    <lineage>
        <taxon>Bacteria</taxon>
        <taxon>Bacillati</taxon>
        <taxon>Bacillota</taxon>
        <taxon>Bacilli</taxon>
        <taxon>Bacillales</taxon>
        <taxon>Paenibacillaceae</taxon>
        <taxon>Paenibacillus</taxon>
    </lineage>
</organism>
<dbReference type="InterPro" id="IPR051604">
    <property type="entry name" value="Ergot_Alk_Oxidoreductase"/>
</dbReference>
<dbReference type="SUPFAM" id="SSF51735">
    <property type="entry name" value="NAD(P)-binding Rossmann-fold domains"/>
    <property type="match status" value="1"/>
</dbReference>
<evidence type="ECO:0000313" key="3">
    <source>
        <dbReference type="Proteomes" id="UP000247459"/>
    </source>
</evidence>
<dbReference type="GO" id="GO:0016491">
    <property type="term" value="F:oxidoreductase activity"/>
    <property type="evidence" value="ECO:0007669"/>
    <property type="project" value="UniProtKB-KW"/>
</dbReference>
<dbReference type="RefSeq" id="WP_181429888.1">
    <property type="nucleotide sequence ID" value="NZ_PRLG01000021.1"/>
</dbReference>
<protein>
    <submittedName>
        <fullName evidence="2">NmrA family protein</fullName>
        <ecNumber evidence="2">1.6.5.3</ecNumber>
    </submittedName>
</protein>
<dbReference type="PANTHER" id="PTHR43162:SF1">
    <property type="entry name" value="PRESTALK A DIFFERENTIATION PROTEIN A"/>
    <property type="match status" value="1"/>
</dbReference>
<evidence type="ECO:0000259" key="1">
    <source>
        <dbReference type="Pfam" id="PF05368"/>
    </source>
</evidence>
<proteinExistence type="predicted"/>
<dbReference type="Gene3D" id="3.90.25.10">
    <property type="entry name" value="UDP-galactose 4-epimerase, domain 1"/>
    <property type="match status" value="1"/>
</dbReference>
<reference evidence="2 3" key="1">
    <citation type="submission" date="2018-01" db="EMBL/GenBank/DDBJ databases">
        <title>Genome sequence of the PGP bacterium Paenibacillus illinoisensis E3.</title>
        <authorList>
            <person name="Rolli E."/>
            <person name="Marasco R."/>
            <person name="Bessem C."/>
            <person name="Michoud G."/>
            <person name="Gaiarsa S."/>
            <person name="Borin S."/>
            <person name="Daffonchio D."/>
        </authorList>
    </citation>
    <scope>NUCLEOTIDE SEQUENCE [LARGE SCALE GENOMIC DNA]</scope>
    <source>
        <strain evidence="2 3">E3</strain>
    </source>
</reference>
<gene>
    <name evidence="2" type="ORF">PIL02S_04572</name>
</gene>
<sequence>MAKVLVIGASGRIGSKIVKEFDKNSEGVEVVLGTHIEEEAEKWRDEGRDAVVFDLNNPAEFPDVLDGVERVFLLTTYTSDMLFQAKMMVDAAKEAGVKHIVHLGVFTSRRDPLPHFVWHDLIESYIATSGIFWTNVHPNVITESILVTNPPITETSSFTSMCDDAPQGWACTDDIAAVAATVLREGPSKHAGKDYYISTEVLKSSEVAKILSEVAGKEIKVNYVDKEQQVANFNQITSAPVRSYMDSAIITMELTKNEKFAAQRVVRDDVMTVVGRPGTTMKDWANKYLNFAN</sequence>
<dbReference type="Pfam" id="PF05368">
    <property type="entry name" value="NmrA"/>
    <property type="match status" value="1"/>
</dbReference>